<evidence type="ECO:0000313" key="2">
    <source>
        <dbReference type="Proteomes" id="UP000289847"/>
    </source>
</evidence>
<dbReference type="EMBL" id="MK370036">
    <property type="protein sequence ID" value="QAX92103.1"/>
    <property type="molecule type" value="Genomic_DNA"/>
</dbReference>
<keyword evidence="2" id="KW-1185">Reference proteome</keyword>
<proteinExistence type="predicted"/>
<accession>A0A411AVG8</accession>
<dbReference type="RefSeq" id="YP_009819290.1">
    <property type="nucleotide sequence ID" value="NC_048149.1"/>
</dbReference>
<sequence length="64" mass="7569">MSDKIVIRKTSVTVDTFYVEDTKENRAICENQEYDKLIYDEYGYYTNLVDSYGESVEFSHQIPD</sequence>
<dbReference type="KEGG" id="vg:55010693"/>
<reference evidence="1 2" key="1">
    <citation type="submission" date="2019-01" db="EMBL/GenBank/DDBJ databases">
        <authorList>
            <person name="Cong C."/>
            <person name="Yuan Y."/>
            <person name="Xu Y."/>
            <person name="Wang L."/>
            <person name="Li X."/>
        </authorList>
    </citation>
    <scope>NUCLEOTIDE SEQUENCE [LARGE SCALE GENOMIC DNA]</scope>
    <source>
        <strain evidence="1">Sewage</strain>
    </source>
</reference>
<organism evidence="1 2">
    <name type="scientific">Salmonella phage 1-23</name>
    <dbReference type="NCBI Taxonomy" id="2508061"/>
    <lineage>
        <taxon>Viruses</taxon>
        <taxon>Duplodnaviria</taxon>
        <taxon>Heunggongvirae</taxon>
        <taxon>Uroviricota</taxon>
        <taxon>Caudoviricetes</taxon>
        <taxon>Demerecviridae</taxon>
        <taxon>Markadamsvirinae</taxon>
        <taxon>Epseptimavirus</taxon>
        <taxon>Epseptimavirus ev123</taxon>
    </lineage>
</organism>
<dbReference type="GeneID" id="55010693"/>
<dbReference type="Proteomes" id="UP000289847">
    <property type="component" value="Segment"/>
</dbReference>
<name>A0A411AVG8_9CAUD</name>
<evidence type="ECO:0000313" key="1">
    <source>
        <dbReference type="EMBL" id="QAX92103.1"/>
    </source>
</evidence>
<protein>
    <submittedName>
        <fullName evidence="1">Uncharacterized protein</fullName>
    </submittedName>
</protein>